<dbReference type="PROSITE" id="PS50088">
    <property type="entry name" value="ANK_REPEAT"/>
    <property type="match status" value="1"/>
</dbReference>
<dbReference type="Proteomes" id="UP000095280">
    <property type="component" value="Unplaced"/>
</dbReference>
<dbReference type="Pfam" id="PF12796">
    <property type="entry name" value="Ank_2"/>
    <property type="match status" value="1"/>
</dbReference>
<dbReference type="InterPro" id="IPR036770">
    <property type="entry name" value="Ankyrin_rpt-contain_sf"/>
</dbReference>
<dbReference type="AlphaFoldDB" id="A0A1I8IKR3"/>
<dbReference type="PANTHER" id="PTHR24198">
    <property type="entry name" value="ANKYRIN REPEAT AND PROTEIN KINASE DOMAIN-CONTAINING PROTEIN"/>
    <property type="match status" value="1"/>
</dbReference>
<dbReference type="SUPFAM" id="SSF48403">
    <property type="entry name" value="Ankyrin repeat"/>
    <property type="match status" value="1"/>
</dbReference>
<accession>A0A1I8IKR3</accession>
<dbReference type="PANTHER" id="PTHR24198:SF165">
    <property type="entry name" value="ANKYRIN REPEAT-CONTAINING PROTEIN-RELATED"/>
    <property type="match status" value="1"/>
</dbReference>
<keyword evidence="4" id="KW-1185">Reference proteome</keyword>
<proteinExistence type="predicted"/>
<evidence type="ECO:0000313" key="5">
    <source>
        <dbReference type="WBParaSite" id="maker-uti_cns_0013568-snap-gene-0.5-mRNA-1"/>
    </source>
</evidence>
<sequence>EMDMRDHLEQLIESSNWSGLLEVANRVNCDLPDRDGWTPAMRAFKSAACPTAVLQRLANLADVSCSNVWGVSCLHRAARAGAPPSGLAVLLDRGAPVNAVDEDNRTPLMLLATTGTTSAEATLAARSLLSGGADWDNSSSCLAQVTNRMTPLRLAVEARNHELVALLLPYQHKKFFEESLKMNCCRDSLRCLAAELLGRQRAWQLTAAGRLPAVLIEFVSQHVAGCFGCSGCLDDESDTSSCRFCLLAASSLGPLDERRFSAASANCRRRVSGLGWFTCRCSSESPPKQQHREPMVFVPDIRLGGVQEARVGERLQGLSGQPGAHLTPAESLARRRPVWRQTDRLGGQSGAGAEFTKRQSTITNYDRPQSAKDYYEAVQRRKNDKREELVWETCIQDRDRGRQVKSMNIVERARLKETQRALEKEFQQRLKNIRHDQWDLLTARKRQGSAAAVAVAAAVVPHAQRFPGENIAFIPLASLASDLFKPASTSASRADTARSKPFNRRRSNVAISIIWLPINFTGVTNSGTEHAAVQQIPRQITQKTFDSRHNLLLLLMKSYKLSSSIASSSNRSCRMQAPFIRPSGRLMSRQMTICTTSSSTIGTNFPRMQQYWLTRLLLTGQLLRPRVDVVGVAAADFVAAGCLHAKDRVLAAGSARLISGFCRLERQE</sequence>
<keyword evidence="1" id="KW-0677">Repeat</keyword>
<reference evidence="5" key="1">
    <citation type="submission" date="2016-11" db="UniProtKB">
        <authorList>
            <consortium name="WormBaseParasite"/>
        </authorList>
    </citation>
    <scope>IDENTIFICATION</scope>
</reference>
<dbReference type="Gene3D" id="1.25.40.20">
    <property type="entry name" value="Ankyrin repeat-containing domain"/>
    <property type="match status" value="1"/>
</dbReference>
<protein>
    <submittedName>
        <fullName evidence="5">ANK_REP_REGION domain-containing protein</fullName>
    </submittedName>
</protein>
<name>A0A1I8IKR3_9PLAT</name>
<evidence type="ECO:0000256" key="1">
    <source>
        <dbReference type="ARBA" id="ARBA00022737"/>
    </source>
</evidence>
<evidence type="ECO:0000313" key="4">
    <source>
        <dbReference type="Proteomes" id="UP000095280"/>
    </source>
</evidence>
<dbReference type="InterPro" id="IPR002110">
    <property type="entry name" value="Ankyrin_rpt"/>
</dbReference>
<feature type="repeat" description="ANK" evidence="3">
    <location>
        <begin position="69"/>
        <end position="102"/>
    </location>
</feature>
<evidence type="ECO:0000256" key="2">
    <source>
        <dbReference type="ARBA" id="ARBA00023043"/>
    </source>
</evidence>
<evidence type="ECO:0000256" key="3">
    <source>
        <dbReference type="PROSITE-ProRule" id="PRU00023"/>
    </source>
</evidence>
<keyword evidence="2 3" id="KW-0040">ANK repeat</keyword>
<organism evidence="4 5">
    <name type="scientific">Macrostomum lignano</name>
    <dbReference type="NCBI Taxonomy" id="282301"/>
    <lineage>
        <taxon>Eukaryota</taxon>
        <taxon>Metazoa</taxon>
        <taxon>Spiralia</taxon>
        <taxon>Lophotrochozoa</taxon>
        <taxon>Platyhelminthes</taxon>
        <taxon>Rhabditophora</taxon>
        <taxon>Macrostomorpha</taxon>
        <taxon>Macrostomida</taxon>
        <taxon>Macrostomidae</taxon>
        <taxon>Macrostomum</taxon>
    </lineage>
</organism>
<dbReference type="WBParaSite" id="maker-uti_cns_0013568-snap-gene-0.5-mRNA-1">
    <property type="protein sequence ID" value="maker-uti_cns_0013568-snap-gene-0.5-mRNA-1"/>
    <property type="gene ID" value="maker-uti_cns_0013568-snap-gene-0.5"/>
</dbReference>